<organism evidence="1 2">
    <name type="scientific">Methylomagnum ishizawai</name>
    <dbReference type="NCBI Taxonomy" id="1760988"/>
    <lineage>
        <taxon>Bacteria</taxon>
        <taxon>Pseudomonadati</taxon>
        <taxon>Pseudomonadota</taxon>
        <taxon>Gammaproteobacteria</taxon>
        <taxon>Methylococcales</taxon>
        <taxon>Methylococcaceae</taxon>
        <taxon>Methylomagnum</taxon>
    </lineage>
</organism>
<sequence length="173" mass="18586">MPAKAPHHARIASHTPGRLRVKLARNRSDSATLDRIKTDLEACPGVAGVGVNPASGSLTVRYDPKRHSTAGILGVLEDVDVLIDSLTDIPGLATHTPSVGVAIDDLSARLSRRLGFPIDLRVVLPLLFVGAGTWSILRHGLMLNKVPGWMLLWLGFDLFVKAHPSDRARSGEP</sequence>
<accession>A0A1Y6D822</accession>
<dbReference type="InterPro" id="IPR006121">
    <property type="entry name" value="HMA_dom"/>
</dbReference>
<dbReference type="Gene3D" id="3.30.70.100">
    <property type="match status" value="1"/>
</dbReference>
<dbReference type="RefSeq" id="WP_085215463.1">
    <property type="nucleotide sequence ID" value="NZ_FXAM01000001.1"/>
</dbReference>
<reference evidence="1 2" key="1">
    <citation type="submission" date="2016-12" db="EMBL/GenBank/DDBJ databases">
        <authorList>
            <person name="Song W.-J."/>
            <person name="Kurnit D.M."/>
        </authorList>
    </citation>
    <scope>NUCLEOTIDE SEQUENCE [LARGE SCALE GENOMIC DNA]</scope>
    <source>
        <strain evidence="1 2">175</strain>
    </source>
</reference>
<keyword evidence="2" id="KW-1185">Reference proteome</keyword>
<dbReference type="EMBL" id="FXAM01000001">
    <property type="protein sequence ID" value="SMF96592.1"/>
    <property type="molecule type" value="Genomic_DNA"/>
</dbReference>
<protein>
    <recommendedName>
        <fullName evidence="3">Heavy-metal-associated domain-containing protein</fullName>
    </recommendedName>
</protein>
<evidence type="ECO:0008006" key="3">
    <source>
        <dbReference type="Google" id="ProtNLM"/>
    </source>
</evidence>
<dbReference type="CDD" id="cd00371">
    <property type="entry name" value="HMA"/>
    <property type="match status" value="1"/>
</dbReference>
<dbReference type="InterPro" id="IPR036163">
    <property type="entry name" value="HMA_dom_sf"/>
</dbReference>
<name>A0A1Y6D822_9GAMM</name>
<dbReference type="AlphaFoldDB" id="A0A1Y6D822"/>
<dbReference type="GO" id="GO:0046872">
    <property type="term" value="F:metal ion binding"/>
    <property type="evidence" value="ECO:0007669"/>
    <property type="project" value="InterPro"/>
</dbReference>
<gene>
    <name evidence="1" type="ORF">SAMN02949497_3997</name>
</gene>
<dbReference type="STRING" id="1760988.SAMN02949497_3997"/>
<dbReference type="SUPFAM" id="SSF55008">
    <property type="entry name" value="HMA, heavy metal-associated domain"/>
    <property type="match status" value="1"/>
</dbReference>
<evidence type="ECO:0000313" key="1">
    <source>
        <dbReference type="EMBL" id="SMF96592.1"/>
    </source>
</evidence>
<dbReference type="OrthoDB" id="9794780at2"/>
<dbReference type="Proteomes" id="UP000192923">
    <property type="component" value="Unassembled WGS sequence"/>
</dbReference>
<evidence type="ECO:0000313" key="2">
    <source>
        <dbReference type="Proteomes" id="UP000192923"/>
    </source>
</evidence>
<proteinExistence type="predicted"/>